<feature type="region of interest" description="Disordered" evidence="2">
    <location>
        <begin position="120"/>
        <end position="171"/>
    </location>
</feature>
<dbReference type="GO" id="GO:0003676">
    <property type="term" value="F:nucleic acid binding"/>
    <property type="evidence" value="ECO:0007669"/>
    <property type="project" value="InterPro"/>
</dbReference>
<keyword evidence="1" id="KW-0862">Zinc</keyword>
<organism evidence="4">
    <name type="scientific">Oryza sativa subsp. japonica</name>
    <name type="common">Rice</name>
    <dbReference type="NCBI Taxonomy" id="39947"/>
    <lineage>
        <taxon>Eukaryota</taxon>
        <taxon>Viridiplantae</taxon>
        <taxon>Streptophyta</taxon>
        <taxon>Embryophyta</taxon>
        <taxon>Tracheophyta</taxon>
        <taxon>Spermatophyta</taxon>
        <taxon>Magnoliopsida</taxon>
        <taxon>Liliopsida</taxon>
        <taxon>Poales</taxon>
        <taxon>Poaceae</taxon>
        <taxon>BOP clade</taxon>
        <taxon>Oryzoideae</taxon>
        <taxon>Oryzeae</taxon>
        <taxon>Oryzinae</taxon>
        <taxon>Oryza</taxon>
        <taxon>Oryza sativa</taxon>
    </lineage>
</organism>
<dbReference type="InterPro" id="IPR057670">
    <property type="entry name" value="SH3_retrovirus"/>
</dbReference>
<feature type="domain" description="CCHC-type" evidence="3">
    <location>
        <begin position="180"/>
        <end position="194"/>
    </location>
</feature>
<name>Q2R2C6_ORYSJ</name>
<evidence type="ECO:0000259" key="3">
    <source>
        <dbReference type="PROSITE" id="PS50158"/>
    </source>
</evidence>
<dbReference type="GO" id="GO:0008270">
    <property type="term" value="F:zinc ion binding"/>
    <property type="evidence" value="ECO:0007669"/>
    <property type="project" value="UniProtKB-KW"/>
</dbReference>
<keyword evidence="1" id="KW-0863">Zinc-finger</keyword>
<accession>Q2R2C6</accession>
<protein>
    <submittedName>
        <fullName evidence="4">Retrotransposon protein, putative, Ty1-copia subclass</fullName>
    </submittedName>
</protein>
<dbReference type="Pfam" id="PF14223">
    <property type="entry name" value="Retrotran_gag_2"/>
    <property type="match status" value="1"/>
</dbReference>
<reference evidence="4" key="1">
    <citation type="journal article" date="2005" name="BMC Biol.">
        <title>The sequence of rice chromosomes 11 and 12, rich in disease resistance genes and recent gene duplications.</title>
        <authorList>
            <consortium name="The rice chromosomes 11 and 12 sequencing consortia"/>
        </authorList>
    </citation>
    <scope>NUCLEOTIDE SEQUENCE [LARGE SCALE GENOMIC DNA]</scope>
</reference>
<dbReference type="AlphaFoldDB" id="Q2R2C6"/>
<reference evidence="4" key="2">
    <citation type="submission" date="2005-04" db="EMBL/GenBank/DDBJ databases">
        <authorList>
            <person name="Buell C.R."/>
            <person name="Wing R.A."/>
            <person name="McCombie W.A."/>
            <person name="Ouyang S."/>
        </authorList>
    </citation>
    <scope>NUCLEOTIDE SEQUENCE</scope>
</reference>
<reference evidence="4" key="3">
    <citation type="submission" date="2006-01" db="EMBL/GenBank/DDBJ databases">
        <authorList>
            <person name="Buell R."/>
        </authorList>
    </citation>
    <scope>NUCLEOTIDE SEQUENCE</scope>
</reference>
<evidence type="ECO:0000256" key="2">
    <source>
        <dbReference type="SAM" id="MobiDB-lite"/>
    </source>
</evidence>
<evidence type="ECO:0000313" key="4">
    <source>
        <dbReference type="EMBL" id="ABA94337.1"/>
    </source>
</evidence>
<gene>
    <name evidence="4" type="ordered locus">LOC_Os11g36270</name>
</gene>
<evidence type="ECO:0000256" key="1">
    <source>
        <dbReference type="PROSITE-ProRule" id="PRU00047"/>
    </source>
</evidence>
<proteinExistence type="predicted"/>
<sequence>MEMAAQVWKGITEMISTRSRSQCLNTRLALSMTRKGDLSVSDYINKMKMLADEMTAAGKPMDDEELMGYVLAGLDDNYEPVVSSLVGKSEPVSISEVYSQLLSFESRGKLRQMTANHGYSSANAAKRGGKGGDFSRGGGGGGRGGPRNNNGRGERGGFSGRGRDGNNTGGCYNSKPRPVCQLCGKIGHVVTDCRHRFDDSFVPDPKMAAAASYHVDPNWYIDTGATDHITGELEKLATREKYNGKDQIYTASDEDVWGPAPDFVGGRKYYDEAFLAATYLINRTPSKCVSLGYSNIHKGFKCLDVSTGRVYISRDVVFDEQIFPFSKLHSNASARLRAEINLLPHTLLNPTFTTMGANINGHMFDSPERTDTSGEIAVQIWKKMM</sequence>
<dbReference type="InterPro" id="IPR001878">
    <property type="entry name" value="Znf_CCHC"/>
</dbReference>
<keyword evidence="1" id="KW-0479">Metal-binding</keyword>
<feature type="compositionally biased region" description="Gly residues" evidence="2">
    <location>
        <begin position="131"/>
        <end position="145"/>
    </location>
</feature>
<dbReference type="PANTHER" id="PTHR47481">
    <property type="match status" value="1"/>
</dbReference>
<dbReference type="EMBL" id="DP000010">
    <property type="protein sequence ID" value="ABA94337.1"/>
    <property type="molecule type" value="Genomic_DNA"/>
</dbReference>
<dbReference type="PANTHER" id="PTHR47481:SF31">
    <property type="entry name" value="OS01G0873500 PROTEIN"/>
    <property type="match status" value="1"/>
</dbReference>
<dbReference type="PROSITE" id="PS50158">
    <property type="entry name" value="ZF_CCHC"/>
    <property type="match status" value="1"/>
</dbReference>
<dbReference type="Pfam" id="PF25597">
    <property type="entry name" value="SH3_retrovirus"/>
    <property type="match status" value="1"/>
</dbReference>